<name>A0AA49GJ24_9BACT</name>
<sequence length="85" mass="9477">MVIVKVPELTSAQYHQISSGLARDHQYSVEYVCLESGIIVLKFYHSFIEVGDVHMAVNTALARTGKLKDIEFVYVDIQKGASSQC</sequence>
<reference evidence="1" key="2">
    <citation type="journal article" date="2024" name="Antonie Van Leeuwenhoek">
        <title>Roseihalotalea indica gen. nov., sp. nov., a halophilic Bacteroidetes from mesopelagic Southwest Indian Ocean with higher carbohydrate metabolic potential.</title>
        <authorList>
            <person name="Chen B."/>
            <person name="Zhang M."/>
            <person name="Lin D."/>
            <person name="Ye J."/>
            <person name="Tang K."/>
        </authorList>
    </citation>
    <scope>NUCLEOTIDE SEQUENCE</scope>
    <source>
        <strain evidence="1">TK19036</strain>
    </source>
</reference>
<accession>A0AA49GJ24</accession>
<proteinExistence type="predicted"/>
<gene>
    <name evidence="1" type="ORF">K4G66_19595</name>
</gene>
<evidence type="ECO:0000313" key="1">
    <source>
        <dbReference type="EMBL" id="WKN34581.1"/>
    </source>
</evidence>
<dbReference type="AlphaFoldDB" id="A0AA49GJ24"/>
<reference evidence="1" key="1">
    <citation type="journal article" date="2023" name="Comput. Struct. Biotechnol. J.">
        <title>Discovery of a novel marine Bacteroidetes with a rich repertoire of carbohydrate-active enzymes.</title>
        <authorList>
            <person name="Chen B."/>
            <person name="Liu G."/>
            <person name="Chen Q."/>
            <person name="Wang H."/>
            <person name="Liu L."/>
            <person name="Tang K."/>
        </authorList>
    </citation>
    <scope>NUCLEOTIDE SEQUENCE</scope>
    <source>
        <strain evidence="1">TK19036</strain>
    </source>
</reference>
<dbReference type="EMBL" id="CP120682">
    <property type="protein sequence ID" value="WKN34581.1"/>
    <property type="molecule type" value="Genomic_DNA"/>
</dbReference>
<protein>
    <submittedName>
        <fullName evidence="1">Uncharacterized protein</fullName>
    </submittedName>
</protein>
<organism evidence="1">
    <name type="scientific">Roseihalotalea indica</name>
    <dbReference type="NCBI Taxonomy" id="2867963"/>
    <lineage>
        <taxon>Bacteria</taxon>
        <taxon>Pseudomonadati</taxon>
        <taxon>Bacteroidota</taxon>
        <taxon>Cytophagia</taxon>
        <taxon>Cytophagales</taxon>
        <taxon>Catalimonadaceae</taxon>
        <taxon>Roseihalotalea</taxon>
    </lineage>
</organism>